<protein>
    <recommendedName>
        <fullName evidence="2">histidine kinase</fullName>
        <ecNumber evidence="2">2.7.13.3</ecNumber>
    </recommendedName>
</protein>
<comment type="catalytic activity">
    <reaction evidence="1">
        <text>ATP + protein L-histidine = ADP + protein N-phospho-L-histidine.</text>
        <dbReference type="EC" id="2.7.13.3"/>
    </reaction>
</comment>
<dbReference type="InterPro" id="IPR052162">
    <property type="entry name" value="Sensor_kinase/Photoreceptor"/>
</dbReference>
<dbReference type="HOGENOM" id="CLU_243489_0_0_10"/>
<keyword evidence="6" id="KW-0175">Coiled coil</keyword>
<dbReference type="eggNOG" id="COG4191">
    <property type="taxonomic scope" value="Bacteria"/>
</dbReference>
<proteinExistence type="predicted"/>
<dbReference type="GO" id="GO:0006355">
    <property type="term" value="P:regulation of DNA-templated transcription"/>
    <property type="evidence" value="ECO:0007669"/>
    <property type="project" value="InterPro"/>
</dbReference>
<dbReference type="Proteomes" id="UP000006054">
    <property type="component" value="Chromosome"/>
</dbReference>
<reference evidence="11" key="1">
    <citation type="submission" date="2012-06" db="EMBL/GenBank/DDBJ databases">
        <title>The complete genome of Flexibacter litoralis DSM 6794.</title>
        <authorList>
            <person name="Lucas S."/>
            <person name="Copeland A."/>
            <person name="Lapidus A."/>
            <person name="Glavina del Rio T."/>
            <person name="Dalin E."/>
            <person name="Tice H."/>
            <person name="Bruce D."/>
            <person name="Goodwin L."/>
            <person name="Pitluck S."/>
            <person name="Peters L."/>
            <person name="Ovchinnikova G."/>
            <person name="Lu M."/>
            <person name="Kyrpides N."/>
            <person name="Mavromatis K."/>
            <person name="Ivanova N."/>
            <person name="Brettin T."/>
            <person name="Detter J.C."/>
            <person name="Han C."/>
            <person name="Larimer F."/>
            <person name="Land M."/>
            <person name="Hauser L."/>
            <person name="Markowitz V."/>
            <person name="Cheng J.-F."/>
            <person name="Hugenholtz P."/>
            <person name="Woyke T."/>
            <person name="Wu D."/>
            <person name="Spring S."/>
            <person name="Lang E."/>
            <person name="Kopitz M."/>
            <person name="Brambilla E."/>
            <person name="Klenk H.-P."/>
            <person name="Eisen J.A."/>
        </authorList>
    </citation>
    <scope>NUCLEOTIDE SEQUENCE [LARGE SCALE GENOMIC DNA]</scope>
    <source>
        <strain evidence="11">ATCC 23117 / DSM 6794 / NBRC 15988 / NCIMB 1366 / Sio-4</strain>
    </source>
</reference>
<dbReference type="InterPro" id="IPR036890">
    <property type="entry name" value="HATPase_C_sf"/>
</dbReference>
<organism evidence="10 11">
    <name type="scientific">Bernardetia litoralis (strain ATCC 23117 / DSM 6794 / NBRC 15988 / NCIMB 1366 / Fx l1 / Sio-4)</name>
    <name type="common">Flexibacter litoralis</name>
    <dbReference type="NCBI Taxonomy" id="880071"/>
    <lineage>
        <taxon>Bacteria</taxon>
        <taxon>Pseudomonadati</taxon>
        <taxon>Bacteroidota</taxon>
        <taxon>Cytophagia</taxon>
        <taxon>Cytophagales</taxon>
        <taxon>Bernardetiaceae</taxon>
        <taxon>Bernardetia</taxon>
    </lineage>
</organism>
<dbReference type="InterPro" id="IPR003594">
    <property type="entry name" value="HATPase_dom"/>
</dbReference>
<evidence type="ECO:0000256" key="4">
    <source>
        <dbReference type="ARBA" id="ARBA00022679"/>
    </source>
</evidence>
<dbReference type="EMBL" id="CP003345">
    <property type="protein sequence ID" value="AFM03605.1"/>
    <property type="molecule type" value="Genomic_DNA"/>
</dbReference>
<dbReference type="SMART" id="SM00086">
    <property type="entry name" value="PAC"/>
    <property type="match status" value="9"/>
</dbReference>
<gene>
    <name evidence="10" type="ordered locus">Fleli_1167</name>
</gene>
<dbReference type="InterPro" id="IPR003661">
    <property type="entry name" value="HisK_dim/P_dom"/>
</dbReference>
<dbReference type="SMART" id="SM00091">
    <property type="entry name" value="PAS"/>
    <property type="match status" value="6"/>
</dbReference>
<dbReference type="KEGG" id="fli:Fleli_1167"/>
<dbReference type="InterPro" id="IPR005467">
    <property type="entry name" value="His_kinase_dom"/>
</dbReference>
<keyword evidence="4" id="KW-0808">Transferase</keyword>
<dbReference type="CDD" id="cd00130">
    <property type="entry name" value="PAS"/>
    <property type="match status" value="4"/>
</dbReference>
<feature type="domain" description="PAS" evidence="8">
    <location>
        <begin position="44"/>
        <end position="87"/>
    </location>
</feature>
<feature type="domain" description="PAC" evidence="9">
    <location>
        <begin position="1070"/>
        <end position="1124"/>
    </location>
</feature>
<dbReference type="PANTHER" id="PTHR43304:SF1">
    <property type="entry name" value="PAC DOMAIN-CONTAINING PROTEIN"/>
    <property type="match status" value="1"/>
</dbReference>
<feature type="coiled-coil region" evidence="6">
    <location>
        <begin position="832"/>
        <end position="869"/>
    </location>
</feature>
<dbReference type="NCBIfam" id="TIGR00229">
    <property type="entry name" value="sensory_box"/>
    <property type="match status" value="4"/>
</dbReference>
<feature type="domain" description="PAC" evidence="9">
    <location>
        <begin position="792"/>
        <end position="844"/>
    </location>
</feature>
<dbReference type="Gene3D" id="2.10.70.100">
    <property type="match status" value="1"/>
</dbReference>
<dbReference type="Gene3D" id="3.30.450.20">
    <property type="entry name" value="PAS domain"/>
    <property type="match status" value="9"/>
</dbReference>
<dbReference type="SUPFAM" id="SSF55874">
    <property type="entry name" value="ATPase domain of HSP90 chaperone/DNA topoisomerase II/histidine kinase"/>
    <property type="match status" value="1"/>
</dbReference>
<evidence type="ECO:0000256" key="3">
    <source>
        <dbReference type="ARBA" id="ARBA00022553"/>
    </source>
</evidence>
<dbReference type="Pfam" id="PF02518">
    <property type="entry name" value="HATPase_c"/>
    <property type="match status" value="1"/>
</dbReference>
<keyword evidence="3" id="KW-0597">Phosphoprotein</keyword>
<dbReference type="EC" id="2.7.13.3" evidence="2"/>
<dbReference type="InterPro" id="IPR000014">
    <property type="entry name" value="PAS"/>
</dbReference>
<keyword evidence="5" id="KW-0418">Kinase</keyword>
<feature type="coiled-coil region" evidence="6">
    <location>
        <begin position="1271"/>
        <end position="1305"/>
    </location>
</feature>
<dbReference type="Pfam" id="PF00989">
    <property type="entry name" value="PAS"/>
    <property type="match status" value="1"/>
</dbReference>
<dbReference type="SMART" id="SM00387">
    <property type="entry name" value="HATPase_c"/>
    <property type="match status" value="1"/>
</dbReference>
<dbReference type="CDD" id="cd00082">
    <property type="entry name" value="HisKA"/>
    <property type="match status" value="1"/>
</dbReference>
<feature type="domain" description="PAC" evidence="9">
    <location>
        <begin position="1231"/>
        <end position="1283"/>
    </location>
</feature>
<dbReference type="InterPro" id="IPR036097">
    <property type="entry name" value="HisK_dim/P_sf"/>
</dbReference>
<dbReference type="PROSITE" id="PS50112">
    <property type="entry name" value="PAS"/>
    <property type="match status" value="5"/>
</dbReference>
<feature type="coiled-coil region" evidence="6">
    <location>
        <begin position="690"/>
        <end position="727"/>
    </location>
</feature>
<dbReference type="RefSeq" id="WP_014797062.1">
    <property type="nucleotide sequence ID" value="NC_018018.1"/>
</dbReference>
<sequence length="1622" mass="188694">MMNYLKQEFYQILKSDETFFDFIQMNAFDGIWFWSLKEINHKWINPKFCSLLGYEYEELQGNQIQKIVHPKDQAKMQAIFDTYIKNTESVYEDEIRFIHKEGNIVWLKLKALVFDKKENKSPRVLVTHTNITKQYNQKETLKHTLDRYESILNNYSTFIIRVDMEGNYSYVNNSFCERLQLKREEIIGTNSLTGIAQEDIQQCIDAANECLANPAKSIFAHLKKPVFDREKNQYSTTEFIYTDWEYRAILDNQKNITEIQCIGFEVTEKVLAEKELEHTKNLLQTCNEAVMTGTWQIDLINKKITWDKVTKQIHEVEEDYQSDMSQGFKFQFYTPEYKKITKKLVEKAVQEGIPFDEELQIQTEKRNKKWVRAIGIPVMENNLCIEVYGTFQDITVHKKAELQLQAKANELEASEEELRLNIEQLEKAQYEIIHTKKILETCNESTRVGVWILDLKTQLITVDKIIKDIHEVEEDFVYNTKNGISFYKEGYDQEIITKVFTKALEEGVPYDEQLKLITAKGNEIWVRAIGIPTFENGKCVELYGTFQNIDKQKRNEINLQKKVEELKISKKQLISTTKLLETCNASATIGTWNYDIHTRDIIWDTIIHSIYELPLGIEIDTQTKINFFKERENRNKAIQIVKEARKEGKPFDEELEIINFRGNKKWIRIIGIPQMKNGQCSELYGTLQDISAQKNTELQLKEKVTELEQAQKEIQKIQSKLSTTLEKTGIGLWEFDITTNQRYWDKQTRKMLGLSEYDKVDENSTSKIIHKDDLEQVNQMIADLINQKITEYKTTYKTIPIDGKTYYHESKATLIKDNEGNPILILGVLQDITKQKNAKLQLKEKITELKKAKQEIQKIQSKLSMTLEKTGVGLWELCLATNETKWDEQCYKLFHENKESFTPNKWQEKIYPQDLDLIVQEIDLITKNPSALFNLEYRMMQKTDIHYYHSKGVLIEEDNNQILIGTVQDITKQKNAKLQLKEKVIELETAKQEIQKIQSKLSLTLEKTGIGLWEFDIKTQLFTWDKQTQRIFGIDVQNPISRPTVRSRVHTEDVEEITTCLELMIKGELKNYEIKYRTVLIEEKHRFLDTKAFLIKDKDNNPAQVVGITQDVTKQKEYEKIIEGQNKKLVSSKKILIKGLKNQRILQKNLAQQKQQLEQIFDAVPAMIYQFKRDKDGNISFPLVSKGAKSILGIETNQLSVDNSVDIFNAVHPEDLLGFQSSVQKSADTMQKWESELRLLKKGREVWIHATSKPTYMDDGGIIWTGIMQNIDHIKETELQIQEQNKELQNTLNELRETQSQLIHNEKMTTLGQLMASIAHEINTPLGAIRSSAGTVFKLLNNTLTNLPRIVKIFSEEDFNKFNELIEKAIKNNILLSSREKRAVKYKLIADLEEKEITQVDRIADLIVDAGITKEYEAYKYFLDLDNKVEIFESIYEISTILKSNATVRIATEKASKIIITLKNFSRQDHTGKKQLANINENLQNTLVLYQNKLKYGIEVIREMDNLPMINVYEDELVQVWTNLLHNAIQAIKKKGKIYLTTTKKENKVLVSVKDTGSGIPDEVQTRIFDAFFTTKPTGEGSGLGLSIVRKIIEKHDGKIWFETQNTGENTGTTFFVELPIQ</sequence>
<feature type="domain" description="Histidine kinase" evidence="7">
    <location>
        <begin position="1452"/>
        <end position="1622"/>
    </location>
</feature>
<dbReference type="SUPFAM" id="SSF55785">
    <property type="entry name" value="PYP-like sensor domain (PAS domain)"/>
    <property type="match status" value="9"/>
</dbReference>
<feature type="domain" description="PAC" evidence="9">
    <location>
        <begin position="651"/>
        <end position="702"/>
    </location>
</feature>
<evidence type="ECO:0000313" key="11">
    <source>
        <dbReference type="Proteomes" id="UP000006054"/>
    </source>
</evidence>
<dbReference type="InterPro" id="IPR013655">
    <property type="entry name" value="PAS_fold_3"/>
</dbReference>
<dbReference type="STRING" id="880071.Fleli_1167"/>
<feature type="domain" description="PAS" evidence="8">
    <location>
        <begin position="144"/>
        <end position="199"/>
    </location>
</feature>
<dbReference type="PROSITE" id="PS50109">
    <property type="entry name" value="HIS_KIN"/>
    <property type="match status" value="1"/>
</dbReference>
<dbReference type="Pfam" id="PF08447">
    <property type="entry name" value="PAS_3"/>
    <property type="match status" value="5"/>
</dbReference>
<feature type="coiled-coil region" evidence="6">
    <location>
        <begin position="397"/>
        <end position="431"/>
    </location>
</feature>
<evidence type="ECO:0000256" key="5">
    <source>
        <dbReference type="ARBA" id="ARBA00022777"/>
    </source>
</evidence>
<evidence type="ECO:0000313" key="10">
    <source>
        <dbReference type="EMBL" id="AFM03605.1"/>
    </source>
</evidence>
<feature type="domain" description="PAC" evidence="9">
    <location>
        <begin position="510"/>
        <end position="561"/>
    </location>
</feature>
<dbReference type="InterPro" id="IPR001610">
    <property type="entry name" value="PAC"/>
</dbReference>
<dbReference type="Gene3D" id="1.10.287.130">
    <property type="match status" value="1"/>
</dbReference>
<evidence type="ECO:0000259" key="9">
    <source>
        <dbReference type="PROSITE" id="PS50113"/>
    </source>
</evidence>
<dbReference type="InterPro" id="IPR035965">
    <property type="entry name" value="PAS-like_dom_sf"/>
</dbReference>
<keyword evidence="11" id="KW-1185">Reference proteome</keyword>
<feature type="domain" description="PAS" evidence="8">
    <location>
        <begin position="717"/>
        <end position="788"/>
    </location>
</feature>
<dbReference type="eggNOG" id="COG2202">
    <property type="taxonomic scope" value="Bacteria"/>
</dbReference>
<evidence type="ECO:0000256" key="2">
    <source>
        <dbReference type="ARBA" id="ARBA00012438"/>
    </source>
</evidence>
<dbReference type="PROSITE" id="PS50113">
    <property type="entry name" value="PAC"/>
    <property type="match status" value="6"/>
</dbReference>
<dbReference type="PANTHER" id="PTHR43304">
    <property type="entry name" value="PHYTOCHROME-LIKE PROTEIN CPH1"/>
    <property type="match status" value="1"/>
</dbReference>
<dbReference type="InterPro" id="IPR004358">
    <property type="entry name" value="Sig_transdc_His_kin-like_C"/>
</dbReference>
<dbReference type="InterPro" id="IPR000700">
    <property type="entry name" value="PAS-assoc_C"/>
</dbReference>
<evidence type="ECO:0000259" key="8">
    <source>
        <dbReference type="PROSITE" id="PS50112"/>
    </source>
</evidence>
<dbReference type="GO" id="GO:0000155">
    <property type="term" value="F:phosphorelay sensor kinase activity"/>
    <property type="evidence" value="ECO:0007669"/>
    <property type="project" value="InterPro"/>
</dbReference>
<name>I4AI20_BERLS</name>
<feature type="coiled-coil region" evidence="6">
    <location>
        <begin position="970"/>
        <end position="1007"/>
    </location>
</feature>
<accession>I4AI20</accession>
<dbReference type="OrthoDB" id="9811889at2"/>
<feature type="domain" description="PAS" evidence="8">
    <location>
        <begin position="997"/>
        <end position="1068"/>
    </location>
</feature>
<dbReference type="SUPFAM" id="SSF47384">
    <property type="entry name" value="Homodimeric domain of signal transducing histidine kinase"/>
    <property type="match status" value="1"/>
</dbReference>
<dbReference type="Gene3D" id="3.30.565.10">
    <property type="entry name" value="Histidine kinase-like ATPase, C-terminal domain"/>
    <property type="match status" value="1"/>
</dbReference>
<evidence type="ECO:0000259" key="7">
    <source>
        <dbReference type="PROSITE" id="PS50109"/>
    </source>
</evidence>
<evidence type="ECO:0000256" key="1">
    <source>
        <dbReference type="ARBA" id="ARBA00000085"/>
    </source>
</evidence>
<feature type="domain" description="PAS" evidence="8">
    <location>
        <begin position="1153"/>
        <end position="1230"/>
    </location>
</feature>
<feature type="domain" description="PAC" evidence="9">
    <location>
        <begin position="91"/>
        <end position="143"/>
    </location>
</feature>
<dbReference type="InterPro" id="IPR013767">
    <property type="entry name" value="PAS_fold"/>
</dbReference>
<dbReference type="PRINTS" id="PR00344">
    <property type="entry name" value="BCTRLSENSOR"/>
</dbReference>
<evidence type="ECO:0000256" key="6">
    <source>
        <dbReference type="SAM" id="Coils"/>
    </source>
</evidence>